<dbReference type="Gene3D" id="3.40.190.10">
    <property type="entry name" value="Periplasmic binding protein-like II"/>
    <property type="match status" value="2"/>
</dbReference>
<dbReference type="EMBL" id="JBHUDJ010000002">
    <property type="protein sequence ID" value="MFD1586383.1"/>
    <property type="molecule type" value="Genomic_DNA"/>
</dbReference>
<dbReference type="Proteomes" id="UP001597119">
    <property type="component" value="Unassembled WGS sequence"/>
</dbReference>
<comment type="caution">
    <text evidence="1">The sequence shown here is derived from an EMBL/GenBank/DDBJ whole genome shotgun (WGS) entry which is preliminary data.</text>
</comment>
<accession>A0ABD6C969</accession>
<proteinExistence type="predicted"/>
<keyword evidence="2" id="KW-1185">Reference proteome</keyword>
<dbReference type="InterPro" id="IPR011852">
    <property type="entry name" value="TRAP_TAXI"/>
</dbReference>
<dbReference type="PANTHER" id="PTHR42941:SF1">
    <property type="entry name" value="SLL1037 PROTEIN"/>
    <property type="match status" value="1"/>
</dbReference>
<evidence type="ECO:0000313" key="2">
    <source>
        <dbReference type="Proteomes" id="UP001597119"/>
    </source>
</evidence>
<dbReference type="InterPro" id="IPR006311">
    <property type="entry name" value="TAT_signal"/>
</dbReference>
<sequence>MSRESTRRQFLAAGCAASAAALAGCGGGGIGGGGGGNGTTDWYYGDTNKQLSKELVSILNTRDAREFKLREGVTAATALKRLNDGTGEFAVAGADAAVFAKKGAGMKGISTKNTKLRAVVSLYPMPVTVVARPDLQAEKVSDLSGATVNVGKTNSRLASNANQILTQSGAEFSLRNVGLSTAMTKLQEGSLDVTFAIGDWPIKPVAEAAPDLKLLELGGSVRSNVVKSNDWFVEAQLPAGIYDGTNYMIDTVGIPALLLAGEEAGKKNVAITTDRMLKSAGNEEIKTRGGYINGKNKKEFREHIPSSVELHDGAQQVLVFR</sequence>
<reference evidence="1 2" key="1">
    <citation type="journal article" date="2019" name="Int. J. Syst. Evol. Microbiol.">
        <title>The Global Catalogue of Microorganisms (GCM) 10K type strain sequencing project: providing services to taxonomists for standard genome sequencing and annotation.</title>
        <authorList>
            <consortium name="The Broad Institute Genomics Platform"/>
            <consortium name="The Broad Institute Genome Sequencing Center for Infectious Disease"/>
            <person name="Wu L."/>
            <person name="Ma J."/>
        </authorList>
    </citation>
    <scope>NUCLEOTIDE SEQUENCE [LARGE SCALE GENOMIC DNA]</scope>
    <source>
        <strain evidence="1 2">CGMCC 1.12125</strain>
    </source>
</reference>
<gene>
    <name evidence="1" type="ORF">ACFR9U_05280</name>
</gene>
<dbReference type="Pfam" id="PF16868">
    <property type="entry name" value="NMT1_3"/>
    <property type="match status" value="1"/>
</dbReference>
<dbReference type="PANTHER" id="PTHR42941">
    <property type="entry name" value="SLL1037 PROTEIN"/>
    <property type="match status" value="1"/>
</dbReference>
<dbReference type="RefSeq" id="WP_247379862.1">
    <property type="nucleotide sequence ID" value="NZ_JALLGV010000007.1"/>
</dbReference>
<name>A0ABD6C969_9EURY</name>
<evidence type="ECO:0000313" key="1">
    <source>
        <dbReference type="EMBL" id="MFD1586383.1"/>
    </source>
</evidence>
<organism evidence="1 2">
    <name type="scientific">Halorientalis brevis</name>
    <dbReference type="NCBI Taxonomy" id="1126241"/>
    <lineage>
        <taxon>Archaea</taxon>
        <taxon>Methanobacteriati</taxon>
        <taxon>Methanobacteriota</taxon>
        <taxon>Stenosarchaea group</taxon>
        <taxon>Halobacteria</taxon>
        <taxon>Halobacteriales</taxon>
        <taxon>Haloarculaceae</taxon>
        <taxon>Halorientalis</taxon>
    </lineage>
</organism>
<dbReference type="NCBIfam" id="TIGR02122">
    <property type="entry name" value="TRAP_TAXI"/>
    <property type="match status" value="1"/>
</dbReference>
<dbReference type="PROSITE" id="PS51257">
    <property type="entry name" value="PROKAR_LIPOPROTEIN"/>
    <property type="match status" value="1"/>
</dbReference>
<dbReference type="SUPFAM" id="SSF53850">
    <property type="entry name" value="Periplasmic binding protein-like II"/>
    <property type="match status" value="1"/>
</dbReference>
<dbReference type="PROSITE" id="PS51318">
    <property type="entry name" value="TAT"/>
    <property type="match status" value="1"/>
</dbReference>
<protein>
    <submittedName>
        <fullName evidence="1">TAXI family TRAP transporter solute-binding subunit</fullName>
    </submittedName>
</protein>
<dbReference type="AlphaFoldDB" id="A0ABD6C969"/>